<dbReference type="Proteomes" id="UP001139646">
    <property type="component" value="Unassembled WGS sequence"/>
</dbReference>
<name>A0ABS9X993_9GAMM</name>
<evidence type="ECO:0000256" key="1">
    <source>
        <dbReference type="SAM" id="SignalP"/>
    </source>
</evidence>
<evidence type="ECO:0000313" key="2">
    <source>
        <dbReference type="EMBL" id="MCI2286046.1"/>
    </source>
</evidence>
<accession>A0ABS9X993</accession>
<evidence type="ECO:0000313" key="3">
    <source>
        <dbReference type="Proteomes" id="UP001139646"/>
    </source>
</evidence>
<dbReference type="EMBL" id="JAKKSL010000007">
    <property type="protein sequence ID" value="MCI2286046.1"/>
    <property type="molecule type" value="Genomic_DNA"/>
</dbReference>
<reference evidence="2" key="1">
    <citation type="submission" date="2022-01" db="EMBL/GenBank/DDBJ databases">
        <title>Colwellia maritima, isolated from seawater.</title>
        <authorList>
            <person name="Kristyanto S."/>
            <person name="Jung J."/>
            <person name="Jeon C.O."/>
        </authorList>
    </citation>
    <scope>NUCLEOTIDE SEQUENCE</scope>
    <source>
        <strain evidence="2">MSW7</strain>
    </source>
</reference>
<protein>
    <submittedName>
        <fullName evidence="2">Uncharacterized protein</fullName>
    </submittedName>
</protein>
<feature type="chain" id="PRO_5047135218" evidence="1">
    <location>
        <begin position="24"/>
        <end position="107"/>
    </location>
</feature>
<keyword evidence="3" id="KW-1185">Reference proteome</keyword>
<keyword evidence="1" id="KW-0732">Signal</keyword>
<feature type="signal peptide" evidence="1">
    <location>
        <begin position="1"/>
        <end position="23"/>
    </location>
</feature>
<proteinExistence type="predicted"/>
<organism evidence="2 3">
    <name type="scientific">Colwellia maritima</name>
    <dbReference type="NCBI Taxonomy" id="2912588"/>
    <lineage>
        <taxon>Bacteria</taxon>
        <taxon>Pseudomonadati</taxon>
        <taxon>Pseudomonadota</taxon>
        <taxon>Gammaproteobacteria</taxon>
        <taxon>Alteromonadales</taxon>
        <taxon>Colwelliaceae</taxon>
        <taxon>Colwellia</taxon>
    </lineage>
</organism>
<dbReference type="RefSeq" id="WP_242289180.1">
    <property type="nucleotide sequence ID" value="NZ_JAKKSL010000007.1"/>
</dbReference>
<comment type="caution">
    <text evidence="2">The sequence shown here is derived from an EMBL/GenBank/DDBJ whole genome shotgun (WGS) entry which is preliminary data.</text>
</comment>
<sequence length="107" mass="11915">MKNVKSKLMTLALLALSSTVTLSAEIVERELQGICDGHLENIIVIQKKQNKYTLMISVGGPRNYLKNLSLSGDSFAIEFGTLNDKTSSIPFLWNGSIYSKFRRVGYV</sequence>
<gene>
    <name evidence="2" type="ORF">L3081_24805</name>
</gene>